<proteinExistence type="predicted"/>
<dbReference type="InterPro" id="IPR050833">
    <property type="entry name" value="Poly_Biosynth_Transport"/>
</dbReference>
<evidence type="ECO:0000313" key="7">
    <source>
        <dbReference type="EMBL" id="MBK4779521.1"/>
    </source>
</evidence>
<keyword evidence="9" id="KW-1185">Reference proteome</keyword>
<keyword evidence="5 6" id="KW-0472">Membrane</keyword>
<comment type="subcellular location">
    <subcellularLocation>
        <location evidence="1">Cell membrane</location>
        <topology evidence="1">Multi-pass membrane protein</topology>
    </subcellularLocation>
</comment>
<keyword evidence="4 6" id="KW-1133">Transmembrane helix</keyword>
<feature type="transmembrane region" description="Helical" evidence="6">
    <location>
        <begin position="201"/>
        <end position="219"/>
    </location>
</feature>
<feature type="transmembrane region" description="Helical" evidence="6">
    <location>
        <begin position="433"/>
        <end position="451"/>
    </location>
</feature>
<reference evidence="8 9" key="2">
    <citation type="submission" date="2021-03" db="EMBL/GenBank/DDBJ databases">
        <title>Human Oral Microbial Genomes.</title>
        <authorList>
            <person name="Johnston C.D."/>
            <person name="Chen T."/>
            <person name="Dewhirst F.E."/>
        </authorList>
    </citation>
    <scope>NUCLEOTIDE SEQUENCE [LARGE SCALE GENOMIC DNA]</scope>
    <source>
        <strain evidence="8 9">CCUG 66490</strain>
    </source>
</reference>
<evidence type="ECO:0000256" key="5">
    <source>
        <dbReference type="ARBA" id="ARBA00023136"/>
    </source>
</evidence>
<feature type="transmembrane region" description="Helical" evidence="6">
    <location>
        <begin position="299"/>
        <end position="319"/>
    </location>
</feature>
<dbReference type="Proteomes" id="UP001138780">
    <property type="component" value="Unassembled WGS sequence"/>
</dbReference>
<feature type="transmembrane region" description="Helical" evidence="6">
    <location>
        <begin position="497"/>
        <end position="521"/>
    </location>
</feature>
<feature type="transmembrane region" description="Helical" evidence="6">
    <location>
        <begin position="59"/>
        <end position="79"/>
    </location>
</feature>
<feature type="transmembrane region" description="Helical" evidence="6">
    <location>
        <begin position="339"/>
        <end position="361"/>
    </location>
</feature>
<feature type="transmembrane region" description="Helical" evidence="6">
    <location>
        <begin position="250"/>
        <end position="279"/>
    </location>
</feature>
<feature type="transmembrane region" description="Helical" evidence="6">
    <location>
        <begin position="471"/>
        <end position="491"/>
    </location>
</feature>
<accession>A0A9X1BB04</accession>
<evidence type="ECO:0000313" key="10">
    <source>
        <dbReference type="Proteomes" id="UP001138780"/>
    </source>
</evidence>
<evidence type="ECO:0000256" key="1">
    <source>
        <dbReference type="ARBA" id="ARBA00004651"/>
    </source>
</evidence>
<dbReference type="AlphaFoldDB" id="A0A9X1BB04"/>
<dbReference type="GO" id="GO:0005886">
    <property type="term" value="C:plasma membrane"/>
    <property type="evidence" value="ECO:0007669"/>
    <property type="project" value="UniProtKB-SubCell"/>
</dbReference>
<dbReference type="PANTHER" id="PTHR30250">
    <property type="entry name" value="PST FAMILY PREDICTED COLANIC ACID TRANSPORTER"/>
    <property type="match status" value="1"/>
</dbReference>
<protein>
    <submittedName>
        <fullName evidence="7">Polysaccharide biosynthesis protein</fullName>
    </submittedName>
</protein>
<dbReference type="InterPro" id="IPR024923">
    <property type="entry name" value="PG_synth_SpoVB"/>
</dbReference>
<feature type="transmembrane region" description="Helical" evidence="6">
    <location>
        <begin position="132"/>
        <end position="153"/>
    </location>
</feature>
<feature type="transmembrane region" description="Helical" evidence="6">
    <location>
        <begin position="408"/>
        <end position="427"/>
    </location>
</feature>
<evidence type="ECO:0000313" key="8">
    <source>
        <dbReference type="EMBL" id="QUB38483.1"/>
    </source>
</evidence>
<dbReference type="EMBL" id="MRXX01000006">
    <property type="protein sequence ID" value="MBK4779521.1"/>
    <property type="molecule type" value="Genomic_DNA"/>
</dbReference>
<dbReference type="EMBL" id="CP072329">
    <property type="protein sequence ID" value="QUB38483.1"/>
    <property type="molecule type" value="Genomic_DNA"/>
</dbReference>
<keyword evidence="3 6" id="KW-0812">Transmembrane</keyword>
<keyword evidence="2" id="KW-1003">Cell membrane</keyword>
<gene>
    <name evidence="7" type="ORF">BTU61_04810</name>
    <name evidence="8" type="ORF">J4854_08015</name>
</gene>
<dbReference type="InterPro" id="IPR002797">
    <property type="entry name" value="Polysacc_synth"/>
</dbReference>
<name>A0A9X1BB04_9STRE</name>
<feature type="transmembrane region" description="Helical" evidence="6">
    <location>
        <begin position="373"/>
        <end position="396"/>
    </location>
</feature>
<dbReference type="RefSeq" id="WP_187540309.1">
    <property type="nucleotide sequence ID" value="NZ_CP072329.1"/>
</dbReference>
<feature type="transmembrane region" description="Helical" evidence="6">
    <location>
        <begin position="21"/>
        <end position="39"/>
    </location>
</feature>
<dbReference type="Proteomes" id="UP000676511">
    <property type="component" value="Chromosome"/>
</dbReference>
<organism evidence="7 10">
    <name type="scientific">Streptococcus lactarius</name>
    <dbReference type="NCBI Taxonomy" id="684066"/>
    <lineage>
        <taxon>Bacteria</taxon>
        <taxon>Bacillati</taxon>
        <taxon>Bacillota</taxon>
        <taxon>Bacilli</taxon>
        <taxon>Lactobacillales</taxon>
        <taxon>Streptococcaceae</taxon>
        <taxon>Streptococcus</taxon>
    </lineage>
</organism>
<reference evidence="7" key="1">
    <citation type="submission" date="2016-12" db="EMBL/GenBank/DDBJ databases">
        <title>Draft genome of Streptococcus lactarius CCUG 66490T type strain.</title>
        <authorList>
            <person name="Salva-Serra F."/>
            <person name="Engstrom-Jakobsson H."/>
            <person name="Thorell K."/>
            <person name="Gomila M."/>
            <person name="Gonzales-Siles L."/>
            <person name="Busquets A."/>
            <person name="Jaen-Luchoro D."/>
            <person name="Karlsson R."/>
            <person name="Kristiansson E."/>
            <person name="Moore E."/>
        </authorList>
    </citation>
    <scope>NUCLEOTIDE SEQUENCE</scope>
    <source>
        <strain evidence="7">CCUG 66490</strain>
    </source>
</reference>
<dbReference type="PANTHER" id="PTHR30250:SF21">
    <property type="entry name" value="LIPID II FLIPPASE MURJ"/>
    <property type="match status" value="1"/>
</dbReference>
<evidence type="ECO:0000313" key="9">
    <source>
        <dbReference type="Proteomes" id="UP000676511"/>
    </source>
</evidence>
<sequence length="542" mass="60112">MSHEQNDQQAQMLRGTAWMTASNFISRLLGAAYIIPWYIWMGTYGPQANGLFTMGYNIYAWFLLISTAGVPVAVAKQVAKYNTRDQADHSFALIRSFLKFMGILGLGFAILMYLLSPIFASLSGGGKELVPIMQSLSWAVLIFPSMSVIRGFFQGFNNMKPYAISQIAEQVIRVIWMLLTTFFIMKIGSGDYVQAVTQSTFAAFIGMLASLLVLFYYLGKTGLLSSILKKQENSEGIDTRALLIDTIREAIPFIITGSAIQLFQIVDQMTFINVMSWFTDYSQKQLLVMFSYFSANPNKITMILIAVATSIGGVGIPLLTENYVKGDLKAAGKLVQDNLTMLLAFLLPATIGAVAVAKPLYTVFYGQPDSLALGLFIVAMLQTVILGVYTVLSPMIQALFQNRKAIRYFLYGVAVKLVLQIPLILVFRSYGPLLSTTIALMVPIVLMYQEIQTITQFNRTIVFKRTLLGSILTVVMLLGVLIAGLILGWIYPPNSRVSSMVYLIIIGGLGVAIYGALGLWLRYFDRFIGGQAARLRQKFRIK</sequence>
<evidence type="ECO:0000256" key="3">
    <source>
        <dbReference type="ARBA" id="ARBA00022692"/>
    </source>
</evidence>
<evidence type="ECO:0000256" key="6">
    <source>
        <dbReference type="SAM" id="Phobius"/>
    </source>
</evidence>
<evidence type="ECO:0000256" key="2">
    <source>
        <dbReference type="ARBA" id="ARBA00022475"/>
    </source>
</evidence>
<dbReference type="Pfam" id="PF01943">
    <property type="entry name" value="Polysacc_synt"/>
    <property type="match status" value="1"/>
</dbReference>
<feature type="transmembrane region" description="Helical" evidence="6">
    <location>
        <begin position="100"/>
        <end position="120"/>
    </location>
</feature>
<feature type="transmembrane region" description="Helical" evidence="6">
    <location>
        <begin position="174"/>
        <end position="195"/>
    </location>
</feature>
<dbReference type="CDD" id="cd13124">
    <property type="entry name" value="MATE_SpoVB_like"/>
    <property type="match status" value="1"/>
</dbReference>
<evidence type="ECO:0000256" key="4">
    <source>
        <dbReference type="ARBA" id="ARBA00022989"/>
    </source>
</evidence>